<dbReference type="EMBL" id="MN739050">
    <property type="protein sequence ID" value="QHS85955.1"/>
    <property type="molecule type" value="Genomic_DNA"/>
</dbReference>
<protein>
    <submittedName>
        <fullName evidence="1">Uncharacterized protein</fullName>
    </submittedName>
</protein>
<organism evidence="1">
    <name type="scientific">viral metagenome</name>
    <dbReference type="NCBI Taxonomy" id="1070528"/>
    <lineage>
        <taxon>unclassified sequences</taxon>
        <taxon>metagenomes</taxon>
        <taxon>organismal metagenomes</taxon>
    </lineage>
</organism>
<accession>A0A6C0B143</accession>
<dbReference type="AlphaFoldDB" id="A0A6C0B143"/>
<proteinExistence type="predicted"/>
<reference evidence="1" key="1">
    <citation type="journal article" date="2020" name="Nature">
        <title>Giant virus diversity and host interactions through global metagenomics.</title>
        <authorList>
            <person name="Schulz F."/>
            <person name="Roux S."/>
            <person name="Paez-Espino D."/>
            <person name="Jungbluth S."/>
            <person name="Walsh D.A."/>
            <person name="Denef V.J."/>
            <person name="McMahon K.D."/>
            <person name="Konstantinidis K.T."/>
            <person name="Eloe-Fadrosh E.A."/>
            <person name="Kyrpides N.C."/>
            <person name="Woyke T."/>
        </authorList>
    </citation>
    <scope>NUCLEOTIDE SEQUENCE</scope>
    <source>
        <strain evidence="1">GVMAG-M-3300009185-7</strain>
    </source>
</reference>
<name>A0A6C0B143_9ZZZZ</name>
<sequence>MCLFCTGRSTRQEKWPEGVSHNPLPLVANRGPLLQAAEFGLKEKWSNQGICRF</sequence>
<evidence type="ECO:0000313" key="1">
    <source>
        <dbReference type="EMBL" id="QHS85955.1"/>
    </source>
</evidence>